<dbReference type="GO" id="GO:0003961">
    <property type="term" value="F:O-acetylhomoserine aminocarboxypropyltransferase activity"/>
    <property type="evidence" value="ECO:0007669"/>
    <property type="project" value="TreeGrafter"/>
</dbReference>
<accession>A0A1N6XR15</accession>
<organism evidence="4 5">
    <name type="scientific">Alkalispirochaeta americana</name>
    <dbReference type="NCBI Taxonomy" id="159291"/>
    <lineage>
        <taxon>Bacteria</taxon>
        <taxon>Pseudomonadati</taxon>
        <taxon>Spirochaetota</taxon>
        <taxon>Spirochaetia</taxon>
        <taxon>Spirochaetales</taxon>
        <taxon>Spirochaetaceae</taxon>
        <taxon>Alkalispirochaeta</taxon>
    </lineage>
</organism>
<dbReference type="InterPro" id="IPR015421">
    <property type="entry name" value="PyrdxlP-dep_Trfase_major"/>
</dbReference>
<dbReference type="GO" id="GO:0008483">
    <property type="term" value="F:transaminase activity"/>
    <property type="evidence" value="ECO:0007669"/>
    <property type="project" value="UniProtKB-KW"/>
</dbReference>
<dbReference type="Gene3D" id="3.90.1150.130">
    <property type="match status" value="1"/>
</dbReference>
<dbReference type="Pfam" id="PF00266">
    <property type="entry name" value="Aminotran_5"/>
    <property type="match status" value="1"/>
</dbReference>
<dbReference type="STRING" id="159291.SAMN05920897_1297"/>
<evidence type="ECO:0000256" key="1">
    <source>
        <dbReference type="ARBA" id="ARBA00022898"/>
    </source>
</evidence>
<dbReference type="RefSeq" id="WP_076489926.1">
    <property type="nucleotide sequence ID" value="NZ_FTMS01000029.1"/>
</dbReference>
<dbReference type="PANTHER" id="PTHR43797:SF2">
    <property type="entry name" value="HOMOCYSTEINE_CYSTEINE SYNTHASE"/>
    <property type="match status" value="1"/>
</dbReference>
<dbReference type="PANTHER" id="PTHR43797">
    <property type="entry name" value="HOMOCYSTEINE/CYSTEINE SYNTHASE"/>
    <property type="match status" value="1"/>
</dbReference>
<dbReference type="Pfam" id="PF22475">
    <property type="entry name" value="YhfS-like_C"/>
    <property type="match status" value="1"/>
</dbReference>
<feature type="domain" description="YhfS-like C-terminal" evidence="3">
    <location>
        <begin position="258"/>
        <end position="358"/>
    </location>
</feature>
<evidence type="ECO:0000259" key="3">
    <source>
        <dbReference type="Pfam" id="PF22475"/>
    </source>
</evidence>
<dbReference type="GO" id="GO:0071269">
    <property type="term" value="P:L-homocysteine biosynthetic process"/>
    <property type="evidence" value="ECO:0007669"/>
    <property type="project" value="TreeGrafter"/>
</dbReference>
<sequence length="375" mass="40077">MKTYPLETISIDEAIEQQHRLVDAASRHILGARMLSEGDLGLVPGIGGPATTRDVEKVFADFFNVEDSVLVRGAGTGAIREGLCSMVASGTAVLVHDAPVYPTTVNTFEMMGLKAVKADFNSTASLEKALSELSGGIESVLVQYTRQKMEDSYNIGEVISVVKKAMPGIPVITDDNYAVLKVRRTGVELGADLSAFSMFKLMGPEGIGIVIGKRKYVENIRKSHYSGGSQVQGHEALAALRGMVSASVLLAVQGRTIEKLCAELNSGRIRGVESAFIANAQSKVIIIRLEKPVSAGVIEAAGRLGAGSWPVGAESKYEILPMIYRVSGTFTKADPEGAAYMIRINPNKAGVDTVVRILKEAISMQQNDDSTSKEK</sequence>
<dbReference type="GO" id="GO:0004124">
    <property type="term" value="F:cysteine synthase activity"/>
    <property type="evidence" value="ECO:0007669"/>
    <property type="project" value="TreeGrafter"/>
</dbReference>
<evidence type="ECO:0000313" key="4">
    <source>
        <dbReference type="EMBL" id="SIR04659.1"/>
    </source>
</evidence>
<feature type="domain" description="Aminotransferase class V" evidence="2">
    <location>
        <begin position="55"/>
        <end position="230"/>
    </location>
</feature>
<dbReference type="OrthoDB" id="9787096at2"/>
<dbReference type="InterPro" id="IPR006235">
    <property type="entry name" value="OAc-hSer/O-AcSer_sulfhydrylase"/>
</dbReference>
<proteinExistence type="predicted"/>
<dbReference type="Proteomes" id="UP000186400">
    <property type="component" value="Unassembled WGS sequence"/>
</dbReference>
<keyword evidence="4" id="KW-0032">Aminotransferase</keyword>
<evidence type="ECO:0000313" key="5">
    <source>
        <dbReference type="Proteomes" id="UP000186400"/>
    </source>
</evidence>
<evidence type="ECO:0000259" key="2">
    <source>
        <dbReference type="Pfam" id="PF00266"/>
    </source>
</evidence>
<name>A0A1N6XR15_9SPIO</name>
<dbReference type="GO" id="GO:0005737">
    <property type="term" value="C:cytoplasm"/>
    <property type="evidence" value="ECO:0007669"/>
    <property type="project" value="TreeGrafter"/>
</dbReference>
<dbReference type="EMBL" id="FTMS01000029">
    <property type="protein sequence ID" value="SIR04659.1"/>
    <property type="molecule type" value="Genomic_DNA"/>
</dbReference>
<dbReference type="GO" id="GO:0006535">
    <property type="term" value="P:cysteine biosynthetic process from serine"/>
    <property type="evidence" value="ECO:0007669"/>
    <property type="project" value="TreeGrafter"/>
</dbReference>
<dbReference type="AlphaFoldDB" id="A0A1N6XR15"/>
<dbReference type="InterPro" id="IPR000192">
    <property type="entry name" value="Aminotrans_V_dom"/>
</dbReference>
<keyword evidence="5" id="KW-1185">Reference proteome</keyword>
<dbReference type="InterPro" id="IPR054718">
    <property type="entry name" value="YhfS-like_C"/>
</dbReference>
<dbReference type="Gene3D" id="3.40.640.10">
    <property type="entry name" value="Type I PLP-dependent aspartate aminotransferase-like (Major domain)"/>
    <property type="match status" value="1"/>
</dbReference>
<reference evidence="4 5" key="1">
    <citation type="submission" date="2017-01" db="EMBL/GenBank/DDBJ databases">
        <authorList>
            <person name="Mah S.A."/>
            <person name="Swanson W.J."/>
            <person name="Moy G.W."/>
            <person name="Vacquier V.D."/>
        </authorList>
    </citation>
    <scope>NUCLEOTIDE SEQUENCE [LARGE SCALE GENOMIC DNA]</scope>
    <source>
        <strain evidence="4 5">ASpG1</strain>
    </source>
</reference>
<dbReference type="SUPFAM" id="SSF53383">
    <property type="entry name" value="PLP-dependent transferases"/>
    <property type="match status" value="1"/>
</dbReference>
<protein>
    <submittedName>
        <fullName evidence="4">Aminotransferase class-V</fullName>
    </submittedName>
</protein>
<keyword evidence="1" id="KW-0663">Pyridoxal phosphate</keyword>
<dbReference type="InterPro" id="IPR015424">
    <property type="entry name" value="PyrdxlP-dep_Trfase"/>
</dbReference>
<keyword evidence="4" id="KW-0808">Transferase</keyword>
<gene>
    <name evidence="4" type="ORF">SAMN05920897_1297</name>
</gene>